<dbReference type="EC" id="2.3.2.27" evidence="2"/>
<name>A0A5N6RH85_9ROSI</name>
<keyword evidence="4" id="KW-0479">Metal-binding</keyword>
<comment type="catalytic activity">
    <reaction evidence="1">
        <text>S-ubiquitinyl-[E2 ubiquitin-conjugating enzyme]-L-cysteine + [acceptor protein]-L-lysine = [E2 ubiquitin-conjugating enzyme]-L-cysteine + N(6)-ubiquitinyl-[acceptor protein]-L-lysine.</text>
        <dbReference type="EC" id="2.3.2.27"/>
    </reaction>
</comment>
<dbReference type="SUPFAM" id="SSF57850">
    <property type="entry name" value="RING/U-box"/>
    <property type="match status" value="1"/>
</dbReference>
<evidence type="ECO:0000313" key="11">
    <source>
        <dbReference type="Proteomes" id="UP000327013"/>
    </source>
</evidence>
<dbReference type="GO" id="GO:0005737">
    <property type="term" value="C:cytoplasm"/>
    <property type="evidence" value="ECO:0007669"/>
    <property type="project" value="TreeGrafter"/>
</dbReference>
<dbReference type="FunFam" id="3.30.40.10:FF:000022">
    <property type="entry name" value="E3 ubiquitin-protein ligase RING1-like"/>
    <property type="match status" value="1"/>
</dbReference>
<dbReference type="InterPro" id="IPR013083">
    <property type="entry name" value="Znf_RING/FYVE/PHD"/>
</dbReference>
<sequence length="342" mass="39897">MSLSPPRDRNNGTPSTYPLYWCYQCHRTISVASTNPSEIVCPGCFGQFIYVIDVARPRLIDYFTDFDPSPEARLLEALSLSLDYPIRRFFNHGVYDTEIERRGRGLEGRDRLDGEAETGAQRRWRHRILVRPSDPSSDPSRPILHPENPLPPRFDPRNYFLEPRLNELFERLTQNDRPGPPPLSDSAINTIPTVEIMADHLTNDSQCPVCKEEFNVGGEARELSCKHIYHSECIVPWLQLHNSCPVCRRPFCPRELPAPCQEGARENDSDPEDLGSRRRCWRCLRWNQLWPFRARYRPINLHHVGTSRSASWEQGSGLWSRLRICRECWMRSERWTSARRQL</sequence>
<keyword evidence="11" id="KW-1185">Reference proteome</keyword>
<dbReference type="Proteomes" id="UP000327013">
    <property type="component" value="Chromosome 6"/>
</dbReference>
<evidence type="ECO:0000259" key="9">
    <source>
        <dbReference type="PROSITE" id="PS50089"/>
    </source>
</evidence>
<dbReference type="OrthoDB" id="8062037at2759"/>
<feature type="domain" description="RING-type" evidence="9">
    <location>
        <begin position="207"/>
        <end position="248"/>
    </location>
</feature>
<evidence type="ECO:0000313" key="10">
    <source>
        <dbReference type="EMBL" id="KAE8077428.1"/>
    </source>
</evidence>
<evidence type="ECO:0000256" key="8">
    <source>
        <dbReference type="PROSITE-ProRule" id="PRU00175"/>
    </source>
</evidence>
<dbReference type="GO" id="GO:0061630">
    <property type="term" value="F:ubiquitin protein ligase activity"/>
    <property type="evidence" value="ECO:0007669"/>
    <property type="project" value="UniProtKB-EC"/>
</dbReference>
<keyword evidence="7" id="KW-0862">Zinc</keyword>
<dbReference type="Pfam" id="PF13639">
    <property type="entry name" value="zf-RING_2"/>
    <property type="match status" value="1"/>
</dbReference>
<reference evidence="10 11" key="1">
    <citation type="submission" date="2019-06" db="EMBL/GenBank/DDBJ databases">
        <title>A chromosomal-level reference genome of Carpinus fangiana (Coryloideae, Betulaceae).</title>
        <authorList>
            <person name="Yang X."/>
            <person name="Wang Z."/>
            <person name="Zhang L."/>
            <person name="Hao G."/>
            <person name="Liu J."/>
            <person name="Yang Y."/>
        </authorList>
    </citation>
    <scope>NUCLEOTIDE SEQUENCE [LARGE SCALE GENOMIC DNA]</scope>
    <source>
        <strain evidence="10">Cfa_2016G</strain>
        <tissue evidence="10">Leaf</tissue>
    </source>
</reference>
<gene>
    <name evidence="10" type="ORF">FH972_015993</name>
</gene>
<dbReference type="GO" id="GO:0008270">
    <property type="term" value="F:zinc ion binding"/>
    <property type="evidence" value="ECO:0007669"/>
    <property type="project" value="UniProtKB-KW"/>
</dbReference>
<evidence type="ECO:0000256" key="1">
    <source>
        <dbReference type="ARBA" id="ARBA00000900"/>
    </source>
</evidence>
<dbReference type="PANTHER" id="PTHR15710:SF18">
    <property type="entry name" value="RING-TYPE E3 UBIQUITIN TRANSFERASE"/>
    <property type="match status" value="1"/>
</dbReference>
<evidence type="ECO:0000256" key="3">
    <source>
        <dbReference type="ARBA" id="ARBA00022679"/>
    </source>
</evidence>
<organism evidence="10 11">
    <name type="scientific">Carpinus fangiana</name>
    <dbReference type="NCBI Taxonomy" id="176857"/>
    <lineage>
        <taxon>Eukaryota</taxon>
        <taxon>Viridiplantae</taxon>
        <taxon>Streptophyta</taxon>
        <taxon>Embryophyta</taxon>
        <taxon>Tracheophyta</taxon>
        <taxon>Spermatophyta</taxon>
        <taxon>Magnoliopsida</taxon>
        <taxon>eudicotyledons</taxon>
        <taxon>Gunneridae</taxon>
        <taxon>Pentapetalae</taxon>
        <taxon>rosids</taxon>
        <taxon>fabids</taxon>
        <taxon>Fagales</taxon>
        <taxon>Betulaceae</taxon>
        <taxon>Carpinus</taxon>
    </lineage>
</organism>
<evidence type="ECO:0000256" key="2">
    <source>
        <dbReference type="ARBA" id="ARBA00012483"/>
    </source>
</evidence>
<keyword evidence="6" id="KW-0833">Ubl conjugation pathway</keyword>
<dbReference type="InterPro" id="IPR039525">
    <property type="entry name" value="RNF126-like_zinc-ribbon"/>
</dbReference>
<keyword evidence="5 8" id="KW-0863">Zinc-finger</keyword>
<dbReference type="Gene3D" id="3.30.40.10">
    <property type="entry name" value="Zinc/RING finger domain, C3HC4 (zinc finger)"/>
    <property type="match status" value="1"/>
</dbReference>
<evidence type="ECO:0000256" key="6">
    <source>
        <dbReference type="ARBA" id="ARBA00022786"/>
    </source>
</evidence>
<keyword evidence="3" id="KW-0808">Transferase</keyword>
<evidence type="ECO:0000256" key="7">
    <source>
        <dbReference type="ARBA" id="ARBA00022833"/>
    </source>
</evidence>
<proteinExistence type="predicted"/>
<dbReference type="Pfam" id="PF14369">
    <property type="entry name" value="Zn_ribbon_19"/>
    <property type="match status" value="1"/>
</dbReference>
<dbReference type="AlphaFoldDB" id="A0A5N6RH85"/>
<dbReference type="SMART" id="SM00184">
    <property type="entry name" value="RING"/>
    <property type="match status" value="1"/>
</dbReference>
<dbReference type="InterPro" id="IPR001841">
    <property type="entry name" value="Znf_RING"/>
</dbReference>
<accession>A0A5N6RH85</accession>
<dbReference type="PROSITE" id="PS50089">
    <property type="entry name" value="ZF_RING_2"/>
    <property type="match status" value="1"/>
</dbReference>
<dbReference type="GO" id="GO:0016567">
    <property type="term" value="P:protein ubiquitination"/>
    <property type="evidence" value="ECO:0007669"/>
    <property type="project" value="TreeGrafter"/>
</dbReference>
<evidence type="ECO:0000256" key="4">
    <source>
        <dbReference type="ARBA" id="ARBA00022723"/>
    </source>
</evidence>
<protein>
    <recommendedName>
        <fullName evidence="2">RING-type E3 ubiquitin transferase</fullName>
        <ecNumber evidence="2">2.3.2.27</ecNumber>
    </recommendedName>
</protein>
<dbReference type="EMBL" id="CM017326">
    <property type="protein sequence ID" value="KAE8077428.1"/>
    <property type="molecule type" value="Genomic_DNA"/>
</dbReference>
<dbReference type="PANTHER" id="PTHR15710">
    <property type="entry name" value="E3 UBIQUITIN-PROTEIN LIGASE PRAJA"/>
    <property type="match status" value="1"/>
</dbReference>
<evidence type="ECO:0000256" key="5">
    <source>
        <dbReference type="ARBA" id="ARBA00022771"/>
    </source>
</evidence>